<dbReference type="PANTHER" id="PTHR31917">
    <property type="entry name" value="AGENET DOMAIN-CONTAINING PROTEIN-RELATED"/>
    <property type="match status" value="1"/>
</dbReference>
<dbReference type="Pfam" id="PF05641">
    <property type="entry name" value="Agenet"/>
    <property type="match status" value="1"/>
</dbReference>
<keyword evidence="4" id="KW-1185">Reference proteome</keyword>
<dbReference type="AlphaFoldDB" id="A0ABD1U7Y1"/>
<gene>
    <name evidence="3" type="ORF">Fot_25017</name>
</gene>
<evidence type="ECO:0000256" key="1">
    <source>
        <dbReference type="SAM" id="MobiDB-lite"/>
    </source>
</evidence>
<organism evidence="3 4">
    <name type="scientific">Forsythia ovata</name>
    <dbReference type="NCBI Taxonomy" id="205694"/>
    <lineage>
        <taxon>Eukaryota</taxon>
        <taxon>Viridiplantae</taxon>
        <taxon>Streptophyta</taxon>
        <taxon>Embryophyta</taxon>
        <taxon>Tracheophyta</taxon>
        <taxon>Spermatophyta</taxon>
        <taxon>Magnoliopsida</taxon>
        <taxon>eudicotyledons</taxon>
        <taxon>Gunneridae</taxon>
        <taxon>Pentapetalae</taxon>
        <taxon>asterids</taxon>
        <taxon>lamiids</taxon>
        <taxon>Lamiales</taxon>
        <taxon>Oleaceae</taxon>
        <taxon>Forsythieae</taxon>
        <taxon>Forsythia</taxon>
    </lineage>
</organism>
<sequence>MVGNVDADPFKKGTQVEVSLDDDGFQGSWYTATVVRPISKKTHKIHLEFHTLTSGVSQTDSSSRSAQLFFTPIALGHSNASTVTSSLFRMPNEGPENQRRPKSSRTPTSTLALS</sequence>
<feature type="region of interest" description="Disordered" evidence="1">
    <location>
        <begin position="87"/>
        <end position="114"/>
    </location>
</feature>
<dbReference type="EMBL" id="JBFOLJ010000007">
    <property type="protein sequence ID" value="KAL2521094.1"/>
    <property type="molecule type" value="Genomic_DNA"/>
</dbReference>
<feature type="compositionally biased region" description="Polar residues" evidence="1">
    <location>
        <begin position="104"/>
        <end position="114"/>
    </location>
</feature>
<protein>
    <recommendedName>
        <fullName evidence="2">Agenet-like domain-containing protein</fullName>
    </recommendedName>
</protein>
<dbReference type="InterPro" id="IPR008395">
    <property type="entry name" value="Agenet-like_dom"/>
</dbReference>
<evidence type="ECO:0000259" key="2">
    <source>
        <dbReference type="Pfam" id="PF05641"/>
    </source>
</evidence>
<comment type="caution">
    <text evidence="3">The sequence shown here is derived from an EMBL/GenBank/DDBJ whole genome shotgun (WGS) entry which is preliminary data.</text>
</comment>
<dbReference type="Proteomes" id="UP001604277">
    <property type="component" value="Unassembled WGS sequence"/>
</dbReference>
<evidence type="ECO:0000313" key="4">
    <source>
        <dbReference type="Proteomes" id="UP001604277"/>
    </source>
</evidence>
<feature type="domain" description="Agenet-like" evidence="2">
    <location>
        <begin position="13"/>
        <end position="54"/>
    </location>
</feature>
<accession>A0ABD1U7Y1</accession>
<name>A0ABD1U7Y1_9LAMI</name>
<dbReference type="PANTHER" id="PTHR31917:SF164">
    <property type="entry name" value="DUF724 DOMAIN-CONTAINING PROTEIN 7-LIKE"/>
    <property type="match status" value="1"/>
</dbReference>
<reference evidence="4" key="1">
    <citation type="submission" date="2024-07" db="EMBL/GenBank/DDBJ databases">
        <title>Two chromosome-level genome assemblies of Korean endemic species Abeliophyllum distichum and Forsythia ovata (Oleaceae).</title>
        <authorList>
            <person name="Jang H."/>
        </authorList>
    </citation>
    <scope>NUCLEOTIDE SEQUENCE [LARGE SCALE GENOMIC DNA]</scope>
</reference>
<evidence type="ECO:0000313" key="3">
    <source>
        <dbReference type="EMBL" id="KAL2521094.1"/>
    </source>
</evidence>
<proteinExistence type="predicted"/>